<gene>
    <name evidence="1" type="ORF">J2S08_000237</name>
</gene>
<comment type="caution">
    <text evidence="1">The sequence shown here is derived from an EMBL/GenBank/DDBJ whole genome shotgun (WGS) entry which is preliminary data.</text>
</comment>
<evidence type="ECO:0000313" key="1">
    <source>
        <dbReference type="EMBL" id="MDQ0174406.1"/>
    </source>
</evidence>
<evidence type="ECO:0000313" key="2">
    <source>
        <dbReference type="Proteomes" id="UP001223586"/>
    </source>
</evidence>
<dbReference type="Proteomes" id="UP001223586">
    <property type="component" value="Unassembled WGS sequence"/>
</dbReference>
<proteinExistence type="predicted"/>
<dbReference type="SUPFAM" id="SSF52540">
    <property type="entry name" value="P-loop containing nucleoside triphosphate hydrolases"/>
    <property type="match status" value="1"/>
</dbReference>
<dbReference type="InterPro" id="IPR027417">
    <property type="entry name" value="P-loop_NTPase"/>
</dbReference>
<dbReference type="Pfam" id="PF13238">
    <property type="entry name" value="AAA_18"/>
    <property type="match status" value="1"/>
</dbReference>
<keyword evidence="1" id="KW-0418">Kinase</keyword>
<reference evidence="1 2" key="1">
    <citation type="submission" date="2023-07" db="EMBL/GenBank/DDBJ databases">
        <title>Genomic Encyclopedia of Type Strains, Phase IV (KMG-IV): sequencing the most valuable type-strain genomes for metagenomic binning, comparative biology and taxonomic classification.</title>
        <authorList>
            <person name="Goeker M."/>
        </authorList>
    </citation>
    <scope>NUCLEOTIDE SEQUENCE [LARGE SCALE GENOMIC DNA]</scope>
    <source>
        <strain evidence="1 2">DSM 23837</strain>
    </source>
</reference>
<keyword evidence="2" id="KW-1185">Reference proteome</keyword>
<protein>
    <submittedName>
        <fullName evidence="1">Dephospho-CoA kinase</fullName>
    </submittedName>
</protein>
<sequence length="203" mass="23063">MRHEVNVNKRITITKIALTGKARAGKDEVARILGLHYGFNRFAFGDALKNTLTIALPQIMYAEQKPRRLLQEYGQLMRKYDPNVWVNSVAALIDSHIDIMTRRGDEEINVLVTDCRQPNEYAWLREQGFSIIRVSAPEEVRLERAKLAGDQFDEADLQHDTESHVDSFDVDFEIINDGTLDKLKTQVDEFMGALMLASAGQPS</sequence>
<dbReference type="EMBL" id="JAUSTT010000001">
    <property type="protein sequence ID" value="MDQ0174406.1"/>
    <property type="molecule type" value="Genomic_DNA"/>
</dbReference>
<dbReference type="Gene3D" id="3.40.50.300">
    <property type="entry name" value="P-loop containing nucleotide triphosphate hydrolases"/>
    <property type="match status" value="1"/>
</dbReference>
<name>A0ABT9WMG9_9BACI</name>
<keyword evidence="1" id="KW-0808">Transferase</keyword>
<organism evidence="1 2">
    <name type="scientific">Bacillus chungangensis</name>
    <dbReference type="NCBI Taxonomy" id="587633"/>
    <lineage>
        <taxon>Bacteria</taxon>
        <taxon>Bacillati</taxon>
        <taxon>Bacillota</taxon>
        <taxon>Bacilli</taxon>
        <taxon>Bacillales</taxon>
        <taxon>Bacillaceae</taxon>
        <taxon>Bacillus</taxon>
    </lineage>
</organism>
<accession>A0ABT9WMG9</accession>
<dbReference type="GO" id="GO:0016301">
    <property type="term" value="F:kinase activity"/>
    <property type="evidence" value="ECO:0007669"/>
    <property type="project" value="UniProtKB-KW"/>
</dbReference>
<dbReference type="RefSeq" id="WP_307225850.1">
    <property type="nucleotide sequence ID" value="NZ_JAUSTT010000001.1"/>
</dbReference>